<dbReference type="Proteomes" id="UP000067738">
    <property type="component" value="Chromosome"/>
</dbReference>
<comment type="subcellular location">
    <subcellularLocation>
        <location evidence="1">Membrane</location>
        <topology evidence="1">Multi-pass membrane protein</topology>
    </subcellularLocation>
</comment>
<keyword evidence="4 5" id="KW-0472">Membrane</keyword>
<dbReference type="PANTHER" id="PTHR43394">
    <property type="entry name" value="ATP-DEPENDENT PERMEASE MDL1, MITOCHONDRIAL"/>
    <property type="match status" value="1"/>
</dbReference>
<dbReference type="OrthoDB" id="74514at2157"/>
<gene>
    <name evidence="7" type="ORF">sm9_0492</name>
</gene>
<evidence type="ECO:0000313" key="7">
    <source>
        <dbReference type="EMBL" id="ALT68293.1"/>
    </source>
</evidence>
<feature type="transmembrane region" description="Helical" evidence="5">
    <location>
        <begin position="584"/>
        <end position="607"/>
    </location>
</feature>
<dbReference type="InterPro" id="IPR039421">
    <property type="entry name" value="Type_1_exporter"/>
</dbReference>
<protein>
    <submittedName>
        <fullName evidence="7">ABC transporter ATP-binding/permease protein</fullName>
    </submittedName>
</protein>
<keyword evidence="7" id="KW-0067">ATP-binding</keyword>
<dbReference type="GO" id="GO:0016020">
    <property type="term" value="C:membrane"/>
    <property type="evidence" value="ECO:0007669"/>
    <property type="project" value="UniProtKB-SubCell"/>
</dbReference>
<evidence type="ECO:0000313" key="8">
    <source>
        <dbReference type="Proteomes" id="UP000067738"/>
    </source>
</evidence>
<accession>A0A0U2SH35</accession>
<feature type="transmembrane region" description="Helical" evidence="5">
    <location>
        <begin position="613"/>
        <end position="629"/>
    </location>
</feature>
<keyword evidence="8" id="KW-1185">Reference proteome</keyword>
<keyword evidence="3 5" id="KW-1133">Transmembrane helix</keyword>
<feature type="transmembrane region" description="Helical" evidence="5">
    <location>
        <begin position="276"/>
        <end position="297"/>
    </location>
</feature>
<evidence type="ECO:0000256" key="5">
    <source>
        <dbReference type="SAM" id="Phobius"/>
    </source>
</evidence>
<dbReference type="GeneID" id="26735469"/>
<sequence>MKKFLNVALKSQWKTILFIAVLSIIQTIFQVEIIDLFSHALTGVKNQNSDLLFKSGLYMIIFTVLSMISMYAVYSLSVRVSSNATFNIREKIFHILMNLPDEELGKFKNTSLITWSTRSMYIEQGFIVMILEQLMLIPFTFIAILYEIALIDGTFALFFLAFLSILTGIVFWKMKQLVEIFFKIKKTYGKLNLLFLSKITNIANNIPFKKQKAEAEFEKACENSYDISIKYILSQYYIGPLLLWGLYILVLITLALVNSGYSIGFETDRIIDSLIILIYVAYFISTLTVIPALIGIWPSAYSNSVILEDIFDLEDKIIKSKNTNDNLKRIEIVEEDIVQEDKDIWVERKNIFHKFTRILKEDKTKVIISMVLLMASTLCMVYAPKVAGKTVDLLISNSNASNDIAIYTNIALLIVLYSVGFLFQLPPKKTMGIIGEKVSYNLRMELFDKIDVIGSEFIQENSKGHILSRLNNDLMVIKGFVSSRLSEIYAQILLIAFVFVLILMTDWRFGLIYLVILPIHAICLYICHVKSKTNFNGHQKHLGRMMGYFERGLANRDSFHEIGFEKINQTVTSYYVKSRNITKVMGPITTFLINLSNITVYIAGIYFLIANEIHLGTLLAIIMYGQLLTNPIKKLSTSMDSIETAFSSIKRIFAIIDYQKEK</sequence>
<feature type="transmembrane region" description="Helical" evidence="5">
    <location>
        <begin position="236"/>
        <end position="256"/>
    </location>
</feature>
<proteinExistence type="predicted"/>
<dbReference type="PATRIC" id="fig|230361.4.peg.512"/>
<dbReference type="KEGG" id="mmil:sm9_0492"/>
<dbReference type="EMBL" id="CP011266">
    <property type="protein sequence ID" value="ALT68293.1"/>
    <property type="molecule type" value="Genomic_DNA"/>
</dbReference>
<feature type="transmembrane region" description="Helical" evidence="5">
    <location>
        <begin position="404"/>
        <end position="423"/>
    </location>
</feature>
<dbReference type="AlphaFoldDB" id="A0A0U2SH35"/>
<keyword evidence="2 5" id="KW-0812">Transmembrane</keyword>
<dbReference type="Pfam" id="PF00664">
    <property type="entry name" value="ABC_membrane"/>
    <property type="match status" value="2"/>
</dbReference>
<evidence type="ECO:0000259" key="6">
    <source>
        <dbReference type="PROSITE" id="PS50929"/>
    </source>
</evidence>
<feature type="transmembrane region" description="Helical" evidence="5">
    <location>
        <begin position="366"/>
        <end position="384"/>
    </location>
</feature>
<dbReference type="InterPro" id="IPR011527">
    <property type="entry name" value="ABC1_TM_dom"/>
</dbReference>
<evidence type="ECO:0000256" key="2">
    <source>
        <dbReference type="ARBA" id="ARBA00022692"/>
    </source>
</evidence>
<dbReference type="GO" id="GO:0005524">
    <property type="term" value="F:ATP binding"/>
    <property type="evidence" value="ECO:0007669"/>
    <property type="project" value="UniProtKB-KW"/>
</dbReference>
<organism evidence="7 8">
    <name type="scientific">Methanobrevibacter millerae</name>
    <dbReference type="NCBI Taxonomy" id="230361"/>
    <lineage>
        <taxon>Archaea</taxon>
        <taxon>Methanobacteriati</taxon>
        <taxon>Methanobacteriota</taxon>
        <taxon>Methanomada group</taxon>
        <taxon>Methanobacteria</taxon>
        <taxon>Methanobacteriales</taxon>
        <taxon>Methanobacteriaceae</taxon>
        <taxon>Methanobrevibacter</taxon>
    </lineage>
</organism>
<dbReference type="RefSeq" id="WP_058738621.1">
    <property type="nucleotide sequence ID" value="NZ_CP011266.1"/>
</dbReference>
<evidence type="ECO:0000256" key="4">
    <source>
        <dbReference type="ARBA" id="ARBA00023136"/>
    </source>
</evidence>
<dbReference type="GO" id="GO:0015421">
    <property type="term" value="F:ABC-type oligopeptide transporter activity"/>
    <property type="evidence" value="ECO:0007669"/>
    <property type="project" value="TreeGrafter"/>
</dbReference>
<feature type="transmembrane region" description="Helical" evidence="5">
    <location>
        <begin position="511"/>
        <end position="529"/>
    </location>
</feature>
<feature type="transmembrane region" description="Helical" evidence="5">
    <location>
        <begin position="155"/>
        <end position="172"/>
    </location>
</feature>
<feature type="transmembrane region" description="Helical" evidence="5">
    <location>
        <begin position="51"/>
        <end position="74"/>
    </location>
</feature>
<feature type="transmembrane region" description="Helical" evidence="5">
    <location>
        <begin position="12"/>
        <end position="31"/>
    </location>
</feature>
<name>A0A0U2SH35_9EURY</name>
<dbReference type="PANTHER" id="PTHR43394:SF1">
    <property type="entry name" value="ATP-BINDING CASSETTE SUB-FAMILY B MEMBER 10, MITOCHONDRIAL"/>
    <property type="match status" value="1"/>
</dbReference>
<dbReference type="Gene3D" id="1.20.1560.10">
    <property type="entry name" value="ABC transporter type 1, transmembrane domain"/>
    <property type="match status" value="2"/>
</dbReference>
<dbReference type="SUPFAM" id="SSF90123">
    <property type="entry name" value="ABC transporter transmembrane region"/>
    <property type="match status" value="2"/>
</dbReference>
<feature type="transmembrane region" description="Helical" evidence="5">
    <location>
        <begin position="488"/>
        <end position="505"/>
    </location>
</feature>
<feature type="domain" description="ABC transmembrane type-1" evidence="6">
    <location>
        <begin position="367"/>
        <end position="644"/>
    </location>
</feature>
<feature type="transmembrane region" description="Helical" evidence="5">
    <location>
        <begin position="126"/>
        <end position="149"/>
    </location>
</feature>
<feature type="domain" description="ABC transmembrane type-1" evidence="6">
    <location>
        <begin position="17"/>
        <end position="202"/>
    </location>
</feature>
<dbReference type="InterPro" id="IPR036640">
    <property type="entry name" value="ABC1_TM_sf"/>
</dbReference>
<evidence type="ECO:0000256" key="3">
    <source>
        <dbReference type="ARBA" id="ARBA00022989"/>
    </source>
</evidence>
<evidence type="ECO:0000256" key="1">
    <source>
        <dbReference type="ARBA" id="ARBA00004141"/>
    </source>
</evidence>
<reference evidence="7 8" key="1">
    <citation type="submission" date="2015-04" db="EMBL/GenBank/DDBJ databases">
        <title>The complete genome sequence of the rumen methanogen Methanobrevibacter millerae SM9.</title>
        <authorList>
            <person name="Leahy S.C."/>
            <person name="Kelly W.J."/>
            <person name="Pacheco D.M."/>
            <person name="Li D."/>
            <person name="Altermann E."/>
            <person name="Attwood G.T."/>
        </authorList>
    </citation>
    <scope>NUCLEOTIDE SEQUENCE [LARGE SCALE GENOMIC DNA]</scope>
    <source>
        <strain evidence="7 8">SM9</strain>
    </source>
</reference>
<dbReference type="PROSITE" id="PS50929">
    <property type="entry name" value="ABC_TM1F"/>
    <property type="match status" value="2"/>
</dbReference>
<keyword evidence="7" id="KW-0547">Nucleotide-binding</keyword>